<comment type="caution">
    <text evidence="2">The sequence shown here is derived from an EMBL/GenBank/DDBJ whole genome shotgun (WGS) entry which is preliminary data.</text>
</comment>
<dbReference type="InterPro" id="IPR052050">
    <property type="entry name" value="SecEffector_AnkRepeat"/>
</dbReference>
<dbReference type="AlphaFoldDB" id="A0A1Y2H7Y7"/>
<gene>
    <name evidence="2" type="ORF">BCR44DRAFT_24575</name>
</gene>
<dbReference type="PANTHER" id="PTHR46586:SF3">
    <property type="entry name" value="ANKYRIN REPEAT-CONTAINING PROTEIN"/>
    <property type="match status" value="1"/>
</dbReference>
<evidence type="ECO:0008006" key="4">
    <source>
        <dbReference type="Google" id="ProtNLM"/>
    </source>
</evidence>
<dbReference type="EMBL" id="MCFL01000076">
    <property type="protein sequence ID" value="ORZ30708.1"/>
    <property type="molecule type" value="Genomic_DNA"/>
</dbReference>
<feature type="region of interest" description="Disordered" evidence="1">
    <location>
        <begin position="631"/>
        <end position="653"/>
    </location>
</feature>
<organism evidence="2 3">
    <name type="scientific">Catenaria anguillulae PL171</name>
    <dbReference type="NCBI Taxonomy" id="765915"/>
    <lineage>
        <taxon>Eukaryota</taxon>
        <taxon>Fungi</taxon>
        <taxon>Fungi incertae sedis</taxon>
        <taxon>Blastocladiomycota</taxon>
        <taxon>Blastocladiomycetes</taxon>
        <taxon>Blastocladiales</taxon>
        <taxon>Catenariaceae</taxon>
        <taxon>Catenaria</taxon>
    </lineage>
</organism>
<name>A0A1Y2H7Y7_9FUNG</name>
<evidence type="ECO:0000313" key="2">
    <source>
        <dbReference type="EMBL" id="ORZ30708.1"/>
    </source>
</evidence>
<dbReference type="OrthoDB" id="6580118at2759"/>
<evidence type="ECO:0000313" key="3">
    <source>
        <dbReference type="Proteomes" id="UP000193411"/>
    </source>
</evidence>
<sequence>MRSGNIQVIEWWQARHMVDYFFVWPRDAISEAVRCGHVHVLDWWRKCGFPGFVPDRFIEDCVGEASEAGQVQVLDWLLKYMDASVVGGQDADEQEAALKWPVFQSDWIYDGKWQYDVMGHTARFGHVDVLEWWMSKSEQGLVIRPTLETVIRVAVMENQVGVLEWCKNYPDTVKQRHQDCFVSSPAVVEKWIRAMIKHVLVEWVDALGLDWSDKERELLCLYSALNIPSLKWLLDKGWLGNGSVSGCLNMALCSPDVDLHSVEWIHSRIQPRVACPEYIHFYFPAVLSGHVHVLDWLVARGYSFPKSQYVEYCVEASNFGNAHVLDWLVEKARADGVQLEEDLVRAVFEDDVLQRATDQGFLQVLEWWAKQVGSRLLQTPADYLASKAIKIQQVPNLLDPACGNGHADVIEWWLLEDSDLAKALKKWFACDPGVANDSIIKLCGDQDMQNQQQLRILNALQQSGRFPTDDSSDRKSVNYTGSLLWWWANVPQVQGLVPNRGHYRDPIDIYTLKYMLKVPMTLLPVTTIDALSGFGRTDVLEYLKREGHWTTQCMEEASVKALKAATKKHCPHVLEWWKQVSGVEVRYPKGMGLWSYYGENGDTIKWWIASGLWHEDLDKSDEEEPDIDDWGFLPVPDDGWGEGNDWGGDVEWE</sequence>
<protein>
    <recommendedName>
        <fullName evidence="4">Ankyrin repeat-containing domain protein</fullName>
    </recommendedName>
</protein>
<reference evidence="2 3" key="1">
    <citation type="submission" date="2016-07" db="EMBL/GenBank/DDBJ databases">
        <title>Pervasive Adenine N6-methylation of Active Genes in Fungi.</title>
        <authorList>
            <consortium name="DOE Joint Genome Institute"/>
            <person name="Mondo S.J."/>
            <person name="Dannebaum R.O."/>
            <person name="Kuo R.C."/>
            <person name="Labutti K."/>
            <person name="Haridas S."/>
            <person name="Kuo A."/>
            <person name="Salamov A."/>
            <person name="Ahrendt S.R."/>
            <person name="Lipzen A."/>
            <person name="Sullivan W."/>
            <person name="Andreopoulos W.B."/>
            <person name="Clum A."/>
            <person name="Lindquist E."/>
            <person name="Daum C."/>
            <person name="Ramamoorthy G.K."/>
            <person name="Gryganskyi A."/>
            <person name="Culley D."/>
            <person name="Magnuson J.K."/>
            <person name="James T.Y."/>
            <person name="O'Malley M.A."/>
            <person name="Stajich J.E."/>
            <person name="Spatafora J.W."/>
            <person name="Visel A."/>
            <person name="Grigoriev I.V."/>
        </authorList>
    </citation>
    <scope>NUCLEOTIDE SEQUENCE [LARGE SCALE GENOMIC DNA]</scope>
    <source>
        <strain evidence="2 3">PL171</strain>
    </source>
</reference>
<accession>A0A1Y2H7Y7</accession>
<evidence type="ECO:0000256" key="1">
    <source>
        <dbReference type="SAM" id="MobiDB-lite"/>
    </source>
</evidence>
<dbReference type="PANTHER" id="PTHR46586">
    <property type="entry name" value="ANKYRIN REPEAT-CONTAINING PROTEIN"/>
    <property type="match status" value="1"/>
</dbReference>
<proteinExistence type="predicted"/>
<keyword evidence="3" id="KW-1185">Reference proteome</keyword>
<dbReference type="Proteomes" id="UP000193411">
    <property type="component" value="Unassembled WGS sequence"/>
</dbReference>